<dbReference type="Proteomes" id="UP000265000">
    <property type="component" value="Unplaced"/>
</dbReference>
<feature type="signal peptide" evidence="6">
    <location>
        <begin position="1"/>
        <end position="18"/>
    </location>
</feature>
<dbReference type="GeneTree" id="ENSGT01100000263479"/>
<keyword evidence="5" id="KW-0472">Membrane</keyword>
<keyword evidence="4" id="KW-0393">Immunoglobulin domain</keyword>
<dbReference type="InterPro" id="IPR052598">
    <property type="entry name" value="IgSF_CEA-related"/>
</dbReference>
<keyword evidence="3" id="KW-0325">Glycoprotein</keyword>
<keyword evidence="5" id="KW-0812">Transmembrane</keyword>
<dbReference type="Pfam" id="PF13927">
    <property type="entry name" value="Ig_3"/>
    <property type="match status" value="1"/>
</dbReference>
<feature type="domain" description="Ig-like" evidence="7">
    <location>
        <begin position="120"/>
        <end position="219"/>
    </location>
</feature>
<evidence type="ECO:0000256" key="2">
    <source>
        <dbReference type="ARBA" id="ARBA00023157"/>
    </source>
</evidence>
<keyword evidence="9" id="KW-1185">Reference proteome</keyword>
<reference evidence="8" key="2">
    <citation type="submission" date="2025-09" db="UniProtKB">
        <authorList>
            <consortium name="Ensembl"/>
        </authorList>
    </citation>
    <scope>IDENTIFICATION</scope>
</reference>
<dbReference type="InterPro" id="IPR003598">
    <property type="entry name" value="Ig_sub2"/>
</dbReference>
<dbReference type="SMART" id="SM00409">
    <property type="entry name" value="IG"/>
    <property type="match status" value="5"/>
</dbReference>
<dbReference type="PROSITE" id="PS50835">
    <property type="entry name" value="IG_LIKE"/>
    <property type="match status" value="4"/>
</dbReference>
<dbReference type="SUPFAM" id="SSF48726">
    <property type="entry name" value="Immunoglobulin"/>
    <property type="match status" value="4"/>
</dbReference>
<evidence type="ECO:0000259" key="7">
    <source>
        <dbReference type="PROSITE" id="PS50835"/>
    </source>
</evidence>
<dbReference type="SMART" id="SM00408">
    <property type="entry name" value="IGc2"/>
    <property type="match status" value="4"/>
</dbReference>
<dbReference type="InterPro" id="IPR036179">
    <property type="entry name" value="Ig-like_dom_sf"/>
</dbReference>
<dbReference type="STRING" id="8078.ENSFHEP00000009894"/>
<dbReference type="Pfam" id="PF13895">
    <property type="entry name" value="Ig_2"/>
    <property type="match status" value="2"/>
</dbReference>
<dbReference type="AlphaFoldDB" id="A0A3Q2PBA1"/>
<keyword evidence="5" id="KW-1133">Transmembrane helix</keyword>
<keyword evidence="1 6" id="KW-0732">Signal</keyword>
<dbReference type="InterPro" id="IPR013783">
    <property type="entry name" value="Ig-like_fold"/>
</dbReference>
<dbReference type="PANTHER" id="PTHR44337:SF17">
    <property type="entry name" value="CARCINOEMBRYONIC ANTIGEN-RELATED CELL ADHESION MOLECULE 5 ISOFORM X1"/>
    <property type="match status" value="1"/>
</dbReference>
<evidence type="ECO:0000256" key="6">
    <source>
        <dbReference type="SAM" id="SignalP"/>
    </source>
</evidence>
<feature type="domain" description="Ig-like" evidence="7">
    <location>
        <begin position="408"/>
        <end position="483"/>
    </location>
</feature>
<dbReference type="Pfam" id="PF07679">
    <property type="entry name" value="I-set"/>
    <property type="match status" value="1"/>
</dbReference>
<feature type="domain" description="Ig-like" evidence="7">
    <location>
        <begin position="222"/>
        <end position="303"/>
    </location>
</feature>
<organism evidence="8 9">
    <name type="scientific">Fundulus heteroclitus</name>
    <name type="common">Killifish</name>
    <name type="synonym">Mummichog</name>
    <dbReference type="NCBI Taxonomy" id="8078"/>
    <lineage>
        <taxon>Eukaryota</taxon>
        <taxon>Metazoa</taxon>
        <taxon>Chordata</taxon>
        <taxon>Craniata</taxon>
        <taxon>Vertebrata</taxon>
        <taxon>Euteleostomi</taxon>
        <taxon>Actinopterygii</taxon>
        <taxon>Neopterygii</taxon>
        <taxon>Teleostei</taxon>
        <taxon>Neoteleostei</taxon>
        <taxon>Acanthomorphata</taxon>
        <taxon>Ovalentaria</taxon>
        <taxon>Atherinomorphae</taxon>
        <taxon>Cyprinodontiformes</taxon>
        <taxon>Fundulidae</taxon>
        <taxon>Fundulus</taxon>
    </lineage>
</organism>
<dbReference type="InterPro" id="IPR007110">
    <property type="entry name" value="Ig-like_dom"/>
</dbReference>
<evidence type="ECO:0000313" key="8">
    <source>
        <dbReference type="Ensembl" id="ENSFHEP00000009894.1"/>
    </source>
</evidence>
<reference evidence="8" key="1">
    <citation type="submission" date="2025-08" db="UniProtKB">
        <authorList>
            <consortium name="Ensembl"/>
        </authorList>
    </citation>
    <scope>IDENTIFICATION</scope>
</reference>
<dbReference type="CDD" id="cd00096">
    <property type="entry name" value="Ig"/>
    <property type="match status" value="2"/>
</dbReference>
<keyword evidence="2" id="KW-1015">Disulfide bond</keyword>
<feature type="chain" id="PRO_5018755735" evidence="6">
    <location>
        <begin position="19"/>
        <end position="549"/>
    </location>
</feature>
<feature type="transmembrane region" description="Helical" evidence="5">
    <location>
        <begin position="503"/>
        <end position="525"/>
    </location>
</feature>
<evidence type="ECO:0000256" key="4">
    <source>
        <dbReference type="ARBA" id="ARBA00023319"/>
    </source>
</evidence>
<evidence type="ECO:0000256" key="5">
    <source>
        <dbReference type="SAM" id="Phobius"/>
    </source>
</evidence>
<protein>
    <submittedName>
        <fullName evidence="8">Carcinoembryonic antigen-related cell adhesion molecule 5</fullName>
    </submittedName>
</protein>
<dbReference type="Gene3D" id="2.60.40.10">
    <property type="entry name" value="Immunoglobulins"/>
    <property type="match status" value="5"/>
</dbReference>
<dbReference type="InterPro" id="IPR013098">
    <property type="entry name" value="Ig_I-set"/>
</dbReference>
<feature type="domain" description="Ig-like" evidence="7">
    <location>
        <begin position="314"/>
        <end position="403"/>
    </location>
</feature>
<evidence type="ECO:0000256" key="1">
    <source>
        <dbReference type="ARBA" id="ARBA00022729"/>
    </source>
</evidence>
<accession>A0A3Q2PBA1</accession>
<name>A0A3Q2PBA1_FUNHE</name>
<sequence length="549" mass="58124">MFCLSLLFLLSLTGCCVGNDILPEGPLYVGLGEDLVVNILYKKAPGDIVVWNFNDDNNIATLRANLTVNQAYKGRASVDTTNGFLTVKALTLKDSGDYSLTILTDTGTLAGGVTVQVLAPVSNVVINAEPAEVIEYNDTVALNCTAKGSGLTFTWTNNSNNIVSDGKRVTVTHSLTQESSSSKLTISGVLRYDLVGPIVCKAQNKLGQASSVPFNRTVYYGPEDVILKPSAPSEYVPSKSNFTLTCSASSNPSATFTWFHNEKQITGTDPVLTLKAIEEQGYGKTAGNYKCVAQNAKTKRAVSSAPIKFSVMEPISGIKITGPSGTLLADNSSASLSCQAEAGNVTSVVWLKDGKTLSNTSHVIFSSDSSSISITTLKKEDNGMYKCQLSNSVSQLEAQYSMVVNYGPDSAEVKAVSQVEVDKPVTVTCAVLSVPPANITWMLNGSVIPGQAKKDLVIEKATYKDSGSYTCEAKNSITGKTITSSPVVVTVKEEIDEGLSDGAIAGIVIACLVAVGVAIALFFYCRAKVPCRSKSAHSYDVENSVSSPY</sequence>
<dbReference type="Ensembl" id="ENSFHET00000016456.1">
    <property type="protein sequence ID" value="ENSFHEP00000009894.1"/>
    <property type="gene ID" value="ENSFHEG00000011164.1"/>
</dbReference>
<evidence type="ECO:0000256" key="3">
    <source>
        <dbReference type="ARBA" id="ARBA00023180"/>
    </source>
</evidence>
<dbReference type="InterPro" id="IPR003599">
    <property type="entry name" value="Ig_sub"/>
</dbReference>
<dbReference type="PANTHER" id="PTHR44337">
    <property type="entry name" value="CARCINOEMBRYONIC ANTIGEN-RELATED CELL ADHESION MOLECULE 8"/>
    <property type="match status" value="1"/>
</dbReference>
<evidence type="ECO:0000313" key="9">
    <source>
        <dbReference type="Proteomes" id="UP000265000"/>
    </source>
</evidence>
<proteinExistence type="predicted"/>